<dbReference type="InterPro" id="IPR051058">
    <property type="entry name" value="GDSL_Est/Lipase"/>
</dbReference>
<keyword evidence="2" id="KW-0732">Signal</keyword>
<sequence length="321" mass="34714">MVSSQIHSKTPAMAHTSRVLLFGLLAAVHAADPYSQYRAVTPAFSSIVVFGDSFSDNGNGSARVSNNAWPTDKYYAGRFSNGPVWPEYVAANLSIPLYDYAVGGATTSNNLVQGYTGPGGTIAVPSVVDQLATFLDKTTPQGGAFAALDSAALAAPLFVVFAGANDILFNPNISASQTHQVLLQVATRLRDAYHSSEVLAISPPDVSKLPYGFYVDTPTKQSLQSYTALLGDLLGRFQRLAVHVDLRPLFEDFEYYAAPLAYGFDPLGKYGSCLEGAYGETPNVTVCEHAERRVYWDEYHPTTQAHSWIAKQVLDVLRGPF</sequence>
<dbReference type="AlphaFoldDB" id="A0A1B7YWP9"/>
<keyword evidence="1 3" id="KW-0378">Hydrolase</keyword>
<dbReference type="EMBL" id="LTAN01000001">
    <property type="protein sequence ID" value="OBR16467.1"/>
    <property type="molecule type" value="Genomic_DNA"/>
</dbReference>
<keyword evidence="4" id="KW-1185">Reference proteome</keyword>
<dbReference type="PANTHER" id="PTHR45648:SF22">
    <property type="entry name" value="GDSL LIPASE_ACYLHYDROLASE FAMILY PROTEIN (AFU_ORTHOLOGUE AFUA_4G14700)"/>
    <property type="match status" value="1"/>
</dbReference>
<gene>
    <name evidence="3" type="ORF">CH63R_01647</name>
</gene>
<dbReference type="Proteomes" id="UP000092177">
    <property type="component" value="Chromosome 1"/>
</dbReference>
<dbReference type="InterPro" id="IPR001087">
    <property type="entry name" value="GDSL"/>
</dbReference>
<dbReference type="GeneID" id="28860729"/>
<dbReference type="RefSeq" id="XP_018164984.1">
    <property type="nucleotide sequence ID" value="XM_018296622.1"/>
</dbReference>
<feature type="signal peptide" evidence="2">
    <location>
        <begin position="1"/>
        <end position="30"/>
    </location>
</feature>
<dbReference type="GO" id="GO:0016788">
    <property type="term" value="F:hydrolase activity, acting on ester bonds"/>
    <property type="evidence" value="ECO:0007669"/>
    <property type="project" value="InterPro"/>
</dbReference>
<dbReference type="Gene3D" id="3.40.50.1110">
    <property type="entry name" value="SGNH hydrolase"/>
    <property type="match status" value="1"/>
</dbReference>
<organism evidence="3 4">
    <name type="scientific">Colletotrichum higginsianum (strain IMI 349063)</name>
    <name type="common">Crucifer anthracnose fungus</name>
    <dbReference type="NCBI Taxonomy" id="759273"/>
    <lineage>
        <taxon>Eukaryota</taxon>
        <taxon>Fungi</taxon>
        <taxon>Dikarya</taxon>
        <taxon>Ascomycota</taxon>
        <taxon>Pezizomycotina</taxon>
        <taxon>Sordariomycetes</taxon>
        <taxon>Hypocreomycetidae</taxon>
        <taxon>Glomerellales</taxon>
        <taxon>Glomerellaceae</taxon>
        <taxon>Colletotrichum</taxon>
        <taxon>Colletotrichum destructivum species complex</taxon>
    </lineage>
</organism>
<evidence type="ECO:0000313" key="4">
    <source>
        <dbReference type="Proteomes" id="UP000092177"/>
    </source>
</evidence>
<dbReference type="Pfam" id="PF00657">
    <property type="entry name" value="Lipase_GDSL"/>
    <property type="match status" value="1"/>
</dbReference>
<comment type="caution">
    <text evidence="3">The sequence shown here is derived from an EMBL/GenBank/DDBJ whole genome shotgun (WGS) entry which is preliminary data.</text>
</comment>
<dbReference type="SUPFAM" id="SSF52266">
    <property type="entry name" value="SGNH hydrolase"/>
    <property type="match status" value="1"/>
</dbReference>
<reference evidence="4" key="1">
    <citation type="journal article" date="2017" name="BMC Genomics">
        <title>Gapless genome assembly of Colletotrichum higginsianum reveals chromosome structure and association of transposable elements with secondary metabolite gene clusters.</title>
        <authorList>
            <person name="Dallery J.-F."/>
            <person name="Lapalu N."/>
            <person name="Zampounis A."/>
            <person name="Pigne S."/>
            <person name="Luyten I."/>
            <person name="Amselem J."/>
            <person name="Wittenberg A.H.J."/>
            <person name="Zhou S."/>
            <person name="de Queiroz M.V."/>
            <person name="Robin G.P."/>
            <person name="Auger A."/>
            <person name="Hainaut M."/>
            <person name="Henrissat B."/>
            <person name="Kim K.-T."/>
            <person name="Lee Y.-H."/>
            <person name="Lespinet O."/>
            <person name="Schwartz D.C."/>
            <person name="Thon M.R."/>
            <person name="O'Connell R.J."/>
        </authorList>
    </citation>
    <scope>NUCLEOTIDE SEQUENCE [LARGE SCALE GENOMIC DNA]</scope>
    <source>
        <strain evidence="4">IMI 349063</strain>
    </source>
</reference>
<name>A0A1B7YWP9_COLHI</name>
<dbReference type="PANTHER" id="PTHR45648">
    <property type="entry name" value="GDSL LIPASE/ACYLHYDROLASE FAMILY PROTEIN (AFU_ORTHOLOGUE AFUA_4G14700)"/>
    <property type="match status" value="1"/>
</dbReference>
<dbReference type="InterPro" id="IPR036514">
    <property type="entry name" value="SGNH_hydro_sf"/>
</dbReference>
<dbReference type="VEuPathDB" id="FungiDB:CH63R_01647"/>
<dbReference type="KEGG" id="chig:CH63R_01647"/>
<protein>
    <submittedName>
        <fullName evidence="3">GDSL-like Lipase/Acylhydrolase</fullName>
    </submittedName>
</protein>
<proteinExistence type="predicted"/>
<dbReference type="OrthoDB" id="1600564at2759"/>
<evidence type="ECO:0000256" key="1">
    <source>
        <dbReference type="ARBA" id="ARBA00022801"/>
    </source>
</evidence>
<evidence type="ECO:0000313" key="3">
    <source>
        <dbReference type="EMBL" id="OBR16467.1"/>
    </source>
</evidence>
<feature type="chain" id="PRO_5008601990" evidence="2">
    <location>
        <begin position="31"/>
        <end position="321"/>
    </location>
</feature>
<evidence type="ECO:0000256" key="2">
    <source>
        <dbReference type="SAM" id="SignalP"/>
    </source>
</evidence>
<accession>A0A1B7YWP9</accession>
<dbReference type="CDD" id="cd01846">
    <property type="entry name" value="fatty_acyltransferase_like"/>
    <property type="match status" value="1"/>
</dbReference>